<dbReference type="InterPro" id="IPR001680">
    <property type="entry name" value="WD40_rpt"/>
</dbReference>
<feature type="domain" description="Small-subunit processome Utp12" evidence="6">
    <location>
        <begin position="503"/>
        <end position="605"/>
    </location>
</feature>
<evidence type="ECO:0000313" key="7">
    <source>
        <dbReference type="EMBL" id="CAK0786518.1"/>
    </source>
</evidence>
<evidence type="ECO:0000256" key="4">
    <source>
        <dbReference type="PROSITE-ProRule" id="PRU00221"/>
    </source>
</evidence>
<name>A0AAV1IGT5_9CHLO</name>
<evidence type="ECO:0000256" key="2">
    <source>
        <dbReference type="ARBA" id="ARBA00023242"/>
    </source>
</evidence>
<keyword evidence="4" id="KW-0853">WD repeat</keyword>
<dbReference type="InterPro" id="IPR052414">
    <property type="entry name" value="U3_snoRNA-assoc_WDR"/>
</dbReference>
<reference evidence="7 8" key="1">
    <citation type="submission" date="2023-10" db="EMBL/GenBank/DDBJ databases">
        <authorList>
            <person name="Maclean D."/>
            <person name="Macfadyen A."/>
        </authorList>
    </citation>
    <scope>NUCLEOTIDE SEQUENCE [LARGE SCALE GENOMIC DNA]</scope>
</reference>
<dbReference type="InterPro" id="IPR007148">
    <property type="entry name" value="SSU_processome_Utp12"/>
</dbReference>
<feature type="region of interest" description="Disordered" evidence="5">
    <location>
        <begin position="407"/>
        <end position="435"/>
    </location>
</feature>
<sequence length="679" mass="70332">MQPVSVQDSLLLAFSPALDFLAIGSRDGRVKAFDTATGGLLFHSSSNYTSEPSDQLAGLAASGPVEQATCVTWIESPDKGKQNGTAASLSAASLLVAVGTAAGSVKAISAATARDSWSAQNCNEGGVASLTYAAGAGSTGLLYSVGADCNVCALDAASGAEVMRFRAGSHALSCVGATPGCQSVLVGSSSLALWSVVRQKRLAKFMGHTLPVQAMAFSPDGRHALSASEGERSIAVWHLEGPTTKKSQPSCGLLSLEDPAAQIASSAAQSGAPADAFQVAAVSTAGKAYVWRCGVKEDGRLDSALSACISTEASPTETSGNQGEGGILAVAFESPDSILLARGSAVKPVFERIKPPKGSSSKVADIQLPRLTEGALVDAAGRGGKASTSAAKAGRKQAAYVGAEPVSAQHLRPSIAEPDAARASRKRRAEGPEDTAVVSIADTVAEPTPAEGLTLGQRLEALQLRQRGVDMEADEEKQGTLVKDALKADSVAVLLSQALQAQDRALLERCLVVRNERIISNSVARLRPHHAAALLECAVERLRARARRGPELTVWIRAVLTHHTAYLMAAPGVLPILATLSQTIEARTACMKPLAALAGRLDLLIAHLPKQQESSGGADASALAGPQVVYVEEDEVEAEHPFAAETAAMESNNSEEGSDREEDEFNGIDNEHVDDSESE</sequence>
<evidence type="ECO:0000259" key="6">
    <source>
        <dbReference type="Pfam" id="PF04003"/>
    </source>
</evidence>
<dbReference type="GO" id="GO:0005730">
    <property type="term" value="C:nucleolus"/>
    <property type="evidence" value="ECO:0007669"/>
    <property type="project" value="UniProtKB-SubCell"/>
</dbReference>
<keyword evidence="8" id="KW-1185">Reference proteome</keyword>
<dbReference type="PROSITE" id="PS50082">
    <property type="entry name" value="WD_REPEATS_2"/>
    <property type="match status" value="1"/>
</dbReference>
<comment type="caution">
    <text evidence="7">The sequence shown here is derived from an EMBL/GenBank/DDBJ whole genome shotgun (WGS) entry which is preliminary data.</text>
</comment>
<dbReference type="PANTHER" id="PTHR44267">
    <property type="entry name" value="WD REPEAT-CONTAINING PROTEIN 43"/>
    <property type="match status" value="1"/>
</dbReference>
<dbReference type="SMART" id="SM00320">
    <property type="entry name" value="WD40"/>
    <property type="match status" value="3"/>
</dbReference>
<feature type="region of interest" description="Disordered" evidence="5">
    <location>
        <begin position="634"/>
        <end position="679"/>
    </location>
</feature>
<organism evidence="7 8">
    <name type="scientific">Coccomyxa viridis</name>
    <dbReference type="NCBI Taxonomy" id="1274662"/>
    <lineage>
        <taxon>Eukaryota</taxon>
        <taxon>Viridiplantae</taxon>
        <taxon>Chlorophyta</taxon>
        <taxon>core chlorophytes</taxon>
        <taxon>Trebouxiophyceae</taxon>
        <taxon>Trebouxiophyceae incertae sedis</taxon>
        <taxon>Coccomyxaceae</taxon>
        <taxon>Coccomyxa</taxon>
    </lineage>
</organism>
<dbReference type="SUPFAM" id="SSF50998">
    <property type="entry name" value="Quinoprotein alcohol dehydrogenase-like"/>
    <property type="match status" value="1"/>
</dbReference>
<dbReference type="GO" id="GO:0000462">
    <property type="term" value="P:maturation of SSU-rRNA from tricistronic rRNA transcript (SSU-rRNA, 5.8S rRNA, LSU-rRNA)"/>
    <property type="evidence" value="ECO:0007669"/>
    <property type="project" value="TreeGrafter"/>
</dbReference>
<feature type="compositionally biased region" description="Basic and acidic residues" evidence="5">
    <location>
        <begin position="669"/>
        <end position="679"/>
    </location>
</feature>
<dbReference type="EMBL" id="CAUYUE010000014">
    <property type="protein sequence ID" value="CAK0786518.1"/>
    <property type="molecule type" value="Genomic_DNA"/>
</dbReference>
<evidence type="ECO:0000256" key="5">
    <source>
        <dbReference type="SAM" id="MobiDB-lite"/>
    </source>
</evidence>
<dbReference type="InterPro" id="IPR015943">
    <property type="entry name" value="WD40/YVTN_repeat-like_dom_sf"/>
</dbReference>
<dbReference type="AlphaFoldDB" id="A0AAV1IGT5"/>
<gene>
    <name evidence="7" type="ORF">CVIRNUC_009731</name>
</gene>
<dbReference type="Proteomes" id="UP001314263">
    <property type="component" value="Unassembled WGS sequence"/>
</dbReference>
<feature type="repeat" description="WD" evidence="4">
    <location>
        <begin position="205"/>
        <end position="247"/>
    </location>
</feature>
<feature type="compositionally biased region" description="Acidic residues" evidence="5">
    <location>
        <begin position="656"/>
        <end position="668"/>
    </location>
</feature>
<accession>A0AAV1IGT5</accession>
<evidence type="ECO:0000256" key="1">
    <source>
        <dbReference type="ARBA" id="ARBA00004604"/>
    </source>
</evidence>
<keyword evidence="2" id="KW-0539">Nucleus</keyword>
<evidence type="ECO:0000313" key="8">
    <source>
        <dbReference type="Proteomes" id="UP001314263"/>
    </source>
</evidence>
<dbReference type="Pfam" id="PF04003">
    <property type="entry name" value="Utp12"/>
    <property type="match status" value="1"/>
</dbReference>
<protein>
    <recommendedName>
        <fullName evidence="6">Small-subunit processome Utp12 domain-containing protein</fullName>
    </recommendedName>
</protein>
<evidence type="ECO:0000256" key="3">
    <source>
        <dbReference type="ARBA" id="ARBA00038335"/>
    </source>
</evidence>
<dbReference type="InterPro" id="IPR011047">
    <property type="entry name" value="Quinoprotein_ADH-like_sf"/>
</dbReference>
<dbReference type="Gene3D" id="2.130.10.10">
    <property type="entry name" value="YVTN repeat-like/Quinoprotein amine dehydrogenase"/>
    <property type="match status" value="2"/>
</dbReference>
<dbReference type="PANTHER" id="PTHR44267:SF1">
    <property type="entry name" value="WD REPEAT-CONTAINING PROTEIN 43"/>
    <property type="match status" value="1"/>
</dbReference>
<comment type="subcellular location">
    <subcellularLocation>
        <location evidence="1">Nucleus</location>
        <location evidence="1">Nucleolus</location>
    </subcellularLocation>
</comment>
<comment type="similarity">
    <text evidence="3">Belongs to the UTP5 family.</text>
</comment>
<proteinExistence type="inferred from homology"/>
<dbReference type="Pfam" id="PF00400">
    <property type="entry name" value="WD40"/>
    <property type="match status" value="1"/>
</dbReference>